<keyword evidence="5" id="KW-1185">Reference proteome</keyword>
<comment type="similarity">
    <text evidence="3">Belongs to the fructosamine kinase family.</text>
</comment>
<dbReference type="Proteomes" id="UP000245119">
    <property type="component" value="Linkage Group LG4"/>
</dbReference>
<comment type="catalytic activity">
    <reaction evidence="2">
        <text>N(6)-D-ribulosyl-L-lysyl-[protein] + ATP = N(6)-(3-O-phospho-D-ribulosyl)-L-lysyl-[protein] + ADP + H(+)</text>
        <dbReference type="Rhea" id="RHEA:48432"/>
        <dbReference type="Rhea" id="RHEA-COMP:12103"/>
        <dbReference type="Rhea" id="RHEA-COMP:12104"/>
        <dbReference type="ChEBI" id="CHEBI:15378"/>
        <dbReference type="ChEBI" id="CHEBI:30616"/>
        <dbReference type="ChEBI" id="CHEBI:90418"/>
        <dbReference type="ChEBI" id="CHEBI:90420"/>
        <dbReference type="ChEBI" id="CHEBI:456216"/>
        <dbReference type="EC" id="2.7.1.172"/>
    </reaction>
    <physiologicalReaction direction="left-to-right" evidence="2">
        <dbReference type="Rhea" id="RHEA:48433"/>
    </physiologicalReaction>
</comment>
<dbReference type="GO" id="GO:0016301">
    <property type="term" value="F:kinase activity"/>
    <property type="evidence" value="ECO:0007669"/>
    <property type="project" value="UniProtKB-UniRule"/>
</dbReference>
<keyword evidence="3" id="KW-0418">Kinase</keyword>
<protein>
    <recommendedName>
        <fullName evidence="1">protein-ribulosamine 3-kinase</fullName>
        <ecNumber evidence="1">2.7.1.172</ecNumber>
    </recommendedName>
</protein>
<evidence type="ECO:0000256" key="3">
    <source>
        <dbReference type="PIRNR" id="PIRNR006221"/>
    </source>
</evidence>
<proteinExistence type="inferred from homology"/>
<dbReference type="Pfam" id="PF03881">
    <property type="entry name" value="Fructosamin_kin"/>
    <property type="match status" value="1"/>
</dbReference>
<dbReference type="InterPro" id="IPR016477">
    <property type="entry name" value="Fructo-/Ketosamine-3-kinase"/>
</dbReference>
<comment type="caution">
    <text evidence="4">The sequence shown here is derived from an EMBL/GenBank/DDBJ whole genome shotgun (WGS) entry which is preliminary data.</text>
</comment>
<dbReference type="STRING" id="400727.A0A2T7PI85"/>
<dbReference type="PANTHER" id="PTHR12149">
    <property type="entry name" value="FRUCTOSAMINE 3 KINASE-RELATED PROTEIN"/>
    <property type="match status" value="1"/>
</dbReference>
<reference evidence="4 5" key="1">
    <citation type="submission" date="2018-04" db="EMBL/GenBank/DDBJ databases">
        <title>The genome of golden apple snail Pomacea canaliculata provides insight into stress tolerance and invasive adaptation.</title>
        <authorList>
            <person name="Liu C."/>
            <person name="Liu B."/>
            <person name="Ren Y."/>
            <person name="Zhang Y."/>
            <person name="Wang H."/>
            <person name="Li S."/>
            <person name="Jiang F."/>
            <person name="Yin L."/>
            <person name="Zhang G."/>
            <person name="Qian W."/>
            <person name="Fan W."/>
        </authorList>
    </citation>
    <scope>NUCLEOTIDE SEQUENCE [LARGE SCALE GENOMIC DNA]</scope>
    <source>
        <strain evidence="4">SZHN2017</strain>
        <tissue evidence="4">Muscle</tissue>
    </source>
</reference>
<dbReference type="FunFam" id="3.90.1200.10:FF:000003">
    <property type="entry name" value="fructosamine-3-kinase isoform X1"/>
    <property type="match status" value="1"/>
</dbReference>
<dbReference type="SUPFAM" id="SSF56112">
    <property type="entry name" value="Protein kinase-like (PK-like)"/>
    <property type="match status" value="1"/>
</dbReference>
<organism evidence="4 5">
    <name type="scientific">Pomacea canaliculata</name>
    <name type="common">Golden apple snail</name>
    <dbReference type="NCBI Taxonomy" id="400727"/>
    <lineage>
        <taxon>Eukaryota</taxon>
        <taxon>Metazoa</taxon>
        <taxon>Spiralia</taxon>
        <taxon>Lophotrochozoa</taxon>
        <taxon>Mollusca</taxon>
        <taxon>Gastropoda</taxon>
        <taxon>Caenogastropoda</taxon>
        <taxon>Architaenioglossa</taxon>
        <taxon>Ampullarioidea</taxon>
        <taxon>Ampullariidae</taxon>
        <taxon>Pomacea</taxon>
    </lineage>
</organism>
<evidence type="ECO:0000313" key="4">
    <source>
        <dbReference type="EMBL" id="PVD33133.1"/>
    </source>
</evidence>
<dbReference type="Gene3D" id="3.90.1200.10">
    <property type="match status" value="1"/>
</dbReference>
<dbReference type="InterPro" id="IPR011009">
    <property type="entry name" value="Kinase-like_dom_sf"/>
</dbReference>
<keyword evidence="3" id="KW-0808">Transferase</keyword>
<evidence type="ECO:0000256" key="1">
    <source>
        <dbReference type="ARBA" id="ARBA00011961"/>
    </source>
</evidence>
<name>A0A2T7PI85_POMCA</name>
<dbReference type="AlphaFoldDB" id="A0A2T7PI85"/>
<evidence type="ECO:0000256" key="2">
    <source>
        <dbReference type="ARBA" id="ARBA00048655"/>
    </source>
</evidence>
<dbReference type="GO" id="GO:0102193">
    <property type="term" value="F:protein-ribulosamine 3-kinase activity"/>
    <property type="evidence" value="ECO:0007669"/>
    <property type="project" value="UniProtKB-EC"/>
</dbReference>
<evidence type="ECO:0000313" key="5">
    <source>
        <dbReference type="Proteomes" id="UP000245119"/>
    </source>
</evidence>
<sequence>MFDGEYASLQALSAMQEVKVPEPIKVVKLKDGGAIFVMENLEITGRLSGQSGVLGQQLARLHLKNEEIAQVELKQEKYVHKGQQIKAVHNFGFHTTTCCGYIPQDNTWTYTWQEFFSRKIEQQISMLESEYGDREARDLWSQLLPRLSQLFDGLGEIKPALLHGDLWSGNVAEDKNGPVIFDPASFYGHAEYDLSISSLFGGFGQQFFKSYFSVIPKAPGYHERLELYKVFHYLNHWNHFGEAYKESSLGALRAVVKSVSM</sequence>
<gene>
    <name evidence="4" type="ORF">C0Q70_08582</name>
</gene>
<dbReference type="PANTHER" id="PTHR12149:SF8">
    <property type="entry name" value="PROTEIN-RIBULOSAMINE 3-KINASE"/>
    <property type="match status" value="1"/>
</dbReference>
<dbReference type="PIRSF" id="PIRSF006221">
    <property type="entry name" value="Ketosamine-3-kinase"/>
    <property type="match status" value="1"/>
</dbReference>
<dbReference type="EMBL" id="PZQS01000004">
    <property type="protein sequence ID" value="PVD33133.1"/>
    <property type="molecule type" value="Genomic_DNA"/>
</dbReference>
<accession>A0A2T7PI85</accession>
<dbReference type="OrthoDB" id="5772781at2759"/>
<dbReference type="EC" id="2.7.1.172" evidence="1"/>